<evidence type="ECO:0000313" key="3">
    <source>
        <dbReference type="Proteomes" id="UP000179264"/>
    </source>
</evidence>
<proteinExistence type="predicted"/>
<evidence type="ECO:0000313" key="2">
    <source>
        <dbReference type="EMBL" id="OHA93226.1"/>
    </source>
</evidence>
<organism evidence="2 3">
    <name type="scientific">Candidatus Zambryskibacteria bacterium RIFCSPHIGHO2_02_38_10.5</name>
    <dbReference type="NCBI Taxonomy" id="1802742"/>
    <lineage>
        <taxon>Bacteria</taxon>
        <taxon>Candidatus Zambryskiibacteriota</taxon>
    </lineage>
</organism>
<evidence type="ECO:0000256" key="1">
    <source>
        <dbReference type="SAM" id="Phobius"/>
    </source>
</evidence>
<dbReference type="Proteomes" id="UP000179264">
    <property type="component" value="Unassembled WGS sequence"/>
</dbReference>
<protein>
    <submittedName>
        <fullName evidence="2">Uncharacterized protein</fullName>
    </submittedName>
</protein>
<reference evidence="2 3" key="1">
    <citation type="journal article" date="2016" name="Nat. Commun.">
        <title>Thousands of microbial genomes shed light on interconnected biogeochemical processes in an aquifer system.</title>
        <authorList>
            <person name="Anantharaman K."/>
            <person name="Brown C.T."/>
            <person name="Hug L.A."/>
            <person name="Sharon I."/>
            <person name="Castelle C.J."/>
            <person name="Probst A.J."/>
            <person name="Thomas B.C."/>
            <person name="Singh A."/>
            <person name="Wilkins M.J."/>
            <person name="Karaoz U."/>
            <person name="Brodie E.L."/>
            <person name="Williams K.H."/>
            <person name="Hubbard S.S."/>
            <person name="Banfield J.F."/>
        </authorList>
    </citation>
    <scope>NUCLEOTIDE SEQUENCE [LARGE SCALE GENOMIC DNA]</scope>
</reference>
<keyword evidence="1" id="KW-0812">Transmembrane</keyword>
<sequence length="103" mass="11761">MTEAILQLNKEKTIFWTLSGVFLLSVGFYIYFINATIHNTVAREHLENEASSRTLSIGNKEFQYITMRNAVTLPIAYSLGFKEVSVKTFVSKKSSTQVSYLQR</sequence>
<keyword evidence="1" id="KW-0472">Membrane</keyword>
<accession>A0A1G2T7H2</accession>
<dbReference type="EMBL" id="MHVL01000024">
    <property type="protein sequence ID" value="OHA93226.1"/>
    <property type="molecule type" value="Genomic_DNA"/>
</dbReference>
<gene>
    <name evidence="2" type="ORF">A2W58_03740</name>
</gene>
<keyword evidence="1" id="KW-1133">Transmembrane helix</keyword>
<name>A0A1G2T7H2_9BACT</name>
<comment type="caution">
    <text evidence="2">The sequence shown here is derived from an EMBL/GenBank/DDBJ whole genome shotgun (WGS) entry which is preliminary data.</text>
</comment>
<feature type="transmembrane region" description="Helical" evidence="1">
    <location>
        <begin position="14"/>
        <end position="33"/>
    </location>
</feature>
<dbReference type="AlphaFoldDB" id="A0A1G2T7H2"/>